<dbReference type="GO" id="GO:0009030">
    <property type="term" value="F:thiamine-phosphate kinase activity"/>
    <property type="evidence" value="ECO:0007669"/>
    <property type="project" value="InterPro"/>
</dbReference>
<evidence type="ECO:0008006" key="4">
    <source>
        <dbReference type="Google" id="ProtNLM"/>
    </source>
</evidence>
<gene>
    <name evidence="3" type="ORF">LCGC14_0004670</name>
</gene>
<dbReference type="Pfam" id="PF00586">
    <property type="entry name" value="AIRS"/>
    <property type="match status" value="1"/>
</dbReference>
<dbReference type="InterPro" id="IPR036676">
    <property type="entry name" value="PurM-like_C_sf"/>
</dbReference>
<dbReference type="InterPro" id="IPR006283">
    <property type="entry name" value="ThiL-like"/>
</dbReference>
<proteinExistence type="inferred from homology"/>
<dbReference type="PANTHER" id="PTHR30270">
    <property type="entry name" value="THIAMINE-MONOPHOSPHATE KINASE"/>
    <property type="match status" value="1"/>
</dbReference>
<dbReference type="Gene3D" id="3.90.650.10">
    <property type="entry name" value="PurM-like C-terminal domain"/>
    <property type="match status" value="1"/>
</dbReference>
<reference evidence="3" key="1">
    <citation type="journal article" date="2015" name="Nature">
        <title>Complex archaea that bridge the gap between prokaryotes and eukaryotes.</title>
        <authorList>
            <person name="Spang A."/>
            <person name="Saw J.H."/>
            <person name="Jorgensen S.L."/>
            <person name="Zaremba-Niedzwiedzka K."/>
            <person name="Martijn J."/>
            <person name="Lind A.E."/>
            <person name="van Eijk R."/>
            <person name="Schleper C."/>
            <person name="Guy L."/>
            <person name="Ettema T.J."/>
        </authorList>
    </citation>
    <scope>NUCLEOTIDE SEQUENCE</scope>
</reference>
<evidence type="ECO:0000259" key="1">
    <source>
        <dbReference type="Pfam" id="PF00586"/>
    </source>
</evidence>
<feature type="domain" description="PurM-like C-terminal" evidence="2">
    <location>
        <begin position="153"/>
        <end position="312"/>
    </location>
</feature>
<dbReference type="PIRSF" id="PIRSF005303">
    <property type="entry name" value="Thiam_monoph_kin"/>
    <property type="match status" value="1"/>
</dbReference>
<dbReference type="PANTHER" id="PTHR30270:SF0">
    <property type="entry name" value="THIAMINE-MONOPHOSPHATE KINASE"/>
    <property type="match status" value="1"/>
</dbReference>
<dbReference type="Pfam" id="PF02769">
    <property type="entry name" value="AIRS_C"/>
    <property type="match status" value="1"/>
</dbReference>
<dbReference type="NCBIfam" id="TIGR01379">
    <property type="entry name" value="thiL"/>
    <property type="match status" value="1"/>
</dbReference>
<accession>A0A0F9Z5D4</accession>
<dbReference type="AlphaFoldDB" id="A0A0F9Z5D4"/>
<feature type="domain" description="PurM-like N-terminal" evidence="1">
    <location>
        <begin position="30"/>
        <end position="140"/>
    </location>
</feature>
<evidence type="ECO:0000313" key="3">
    <source>
        <dbReference type="EMBL" id="KKO12454.1"/>
    </source>
</evidence>
<protein>
    <recommendedName>
        <fullName evidence="4">PurM-like N-terminal domain-containing protein</fullName>
    </recommendedName>
</protein>
<evidence type="ECO:0000259" key="2">
    <source>
        <dbReference type="Pfam" id="PF02769"/>
    </source>
</evidence>
<dbReference type="HAMAP" id="MF_02128">
    <property type="entry name" value="TMP_kinase"/>
    <property type="match status" value="1"/>
</dbReference>
<dbReference type="EMBL" id="LAZR01000001">
    <property type="protein sequence ID" value="KKO12454.1"/>
    <property type="molecule type" value="Genomic_DNA"/>
</dbReference>
<dbReference type="InterPro" id="IPR010918">
    <property type="entry name" value="PurM-like_C_dom"/>
</dbReference>
<organism evidence="3">
    <name type="scientific">marine sediment metagenome</name>
    <dbReference type="NCBI Taxonomy" id="412755"/>
    <lineage>
        <taxon>unclassified sequences</taxon>
        <taxon>metagenomes</taxon>
        <taxon>ecological metagenomes</taxon>
    </lineage>
</organism>
<sequence>MALAEFELIRQYFTTAGLTFARPGIVLGPGDDCALLELPAGTQLAMSMDTLNQDVHFPAGADAAELAQRCLRVNLSDLAAMGAEPLGFTLALSLPAVDEHWLQGFSEGLATCAAQYQCSLLGGDTTRGPLAITIQVHGLVPAGQALRRAGASVGDAIYVTGTLGDAALAVPYLTQQPGFDMTALSAADRASLQAAFYQPVPRTEAGIALRGLASAALDISDGLASDLNHILQASTGPNVTPGAIIESARVPVSDVFARLVPDAEQLPMALGGGDDYELCVTVPPQHEAQAQAALQALGLKFTRIGEVVASSGIMLRGSDGDPRPLPFSGYRHFGDNGNE</sequence>
<name>A0A0F9Z5D4_9ZZZZ</name>
<comment type="caution">
    <text evidence="3">The sequence shown here is derived from an EMBL/GenBank/DDBJ whole genome shotgun (WGS) entry which is preliminary data.</text>
</comment>
<dbReference type="InterPro" id="IPR016188">
    <property type="entry name" value="PurM-like_N"/>
</dbReference>
<dbReference type="InterPro" id="IPR036921">
    <property type="entry name" value="PurM-like_N_sf"/>
</dbReference>
<dbReference type="GO" id="GO:0009228">
    <property type="term" value="P:thiamine biosynthetic process"/>
    <property type="evidence" value="ECO:0007669"/>
    <property type="project" value="InterPro"/>
</dbReference>
<dbReference type="Gene3D" id="3.30.1330.10">
    <property type="entry name" value="PurM-like, N-terminal domain"/>
    <property type="match status" value="1"/>
</dbReference>
<dbReference type="CDD" id="cd02194">
    <property type="entry name" value="ThiL"/>
    <property type="match status" value="1"/>
</dbReference>
<dbReference type="SUPFAM" id="SSF55326">
    <property type="entry name" value="PurM N-terminal domain-like"/>
    <property type="match status" value="1"/>
</dbReference>
<dbReference type="SUPFAM" id="SSF56042">
    <property type="entry name" value="PurM C-terminal domain-like"/>
    <property type="match status" value="1"/>
</dbReference>